<evidence type="ECO:0000313" key="2">
    <source>
        <dbReference type="EMBL" id="EFH48526.1"/>
    </source>
</evidence>
<keyword evidence="3" id="KW-1185">Reference proteome</keyword>
<feature type="region of interest" description="Disordered" evidence="1">
    <location>
        <begin position="49"/>
        <end position="68"/>
    </location>
</feature>
<organism evidence="3">
    <name type="scientific">Arabidopsis lyrata subsp. lyrata</name>
    <name type="common">Lyre-leaved rock-cress</name>
    <dbReference type="NCBI Taxonomy" id="81972"/>
    <lineage>
        <taxon>Eukaryota</taxon>
        <taxon>Viridiplantae</taxon>
        <taxon>Streptophyta</taxon>
        <taxon>Embryophyta</taxon>
        <taxon>Tracheophyta</taxon>
        <taxon>Spermatophyta</taxon>
        <taxon>Magnoliopsida</taxon>
        <taxon>eudicotyledons</taxon>
        <taxon>Gunneridae</taxon>
        <taxon>Pentapetalae</taxon>
        <taxon>rosids</taxon>
        <taxon>malvids</taxon>
        <taxon>Brassicales</taxon>
        <taxon>Brassicaceae</taxon>
        <taxon>Camelineae</taxon>
        <taxon>Arabidopsis</taxon>
    </lineage>
</organism>
<dbReference type="Gramene" id="fgenesh1_pm.C_scaffold_6002168">
    <property type="protein sequence ID" value="fgenesh1_pm.C_scaffold_6002168"/>
    <property type="gene ID" value="fgenesh1_pm.C_scaffold_6002168"/>
</dbReference>
<evidence type="ECO:0000313" key="3">
    <source>
        <dbReference type="Proteomes" id="UP000008694"/>
    </source>
</evidence>
<dbReference type="HOGENOM" id="CLU_2797419_0_0_1"/>
<name>D7M634_ARALL</name>
<dbReference type="Proteomes" id="UP000008694">
    <property type="component" value="Unassembled WGS sequence"/>
</dbReference>
<reference evidence="3" key="1">
    <citation type="journal article" date="2011" name="Nat. Genet.">
        <title>The Arabidopsis lyrata genome sequence and the basis of rapid genome size change.</title>
        <authorList>
            <person name="Hu T.T."/>
            <person name="Pattyn P."/>
            <person name="Bakker E.G."/>
            <person name="Cao J."/>
            <person name="Cheng J.-F."/>
            <person name="Clark R.M."/>
            <person name="Fahlgren N."/>
            <person name="Fawcett J.A."/>
            <person name="Grimwood J."/>
            <person name="Gundlach H."/>
            <person name="Haberer G."/>
            <person name="Hollister J.D."/>
            <person name="Ossowski S."/>
            <person name="Ottilar R.P."/>
            <person name="Salamov A.A."/>
            <person name="Schneeberger K."/>
            <person name="Spannagl M."/>
            <person name="Wang X."/>
            <person name="Yang L."/>
            <person name="Nasrallah M.E."/>
            <person name="Bergelson J."/>
            <person name="Carrington J.C."/>
            <person name="Gaut B.S."/>
            <person name="Schmutz J."/>
            <person name="Mayer K.F.X."/>
            <person name="Van de Peer Y."/>
            <person name="Grigoriev I.V."/>
            <person name="Nordborg M."/>
            <person name="Weigel D."/>
            <person name="Guo Y.-L."/>
        </authorList>
    </citation>
    <scope>NUCLEOTIDE SEQUENCE [LARGE SCALE GENOMIC DNA]</scope>
    <source>
        <strain evidence="3">cv. MN47</strain>
    </source>
</reference>
<protein>
    <submittedName>
        <fullName evidence="2">Uncharacterized protein</fullName>
    </submittedName>
</protein>
<sequence>MKSSRFMKSPLGGGGSSWKPSHPTVIALQKKSVVWSPLKFKNRRPSLMAIRPSASSSSSASDMLRREQ</sequence>
<dbReference type="STRING" id="81972.D7M634"/>
<gene>
    <name evidence="2" type="ORF">ARALYDRAFT_326948</name>
</gene>
<evidence type="ECO:0000256" key="1">
    <source>
        <dbReference type="SAM" id="MobiDB-lite"/>
    </source>
</evidence>
<proteinExistence type="predicted"/>
<dbReference type="AlphaFoldDB" id="D7M634"/>
<dbReference type="EMBL" id="GL348718">
    <property type="protein sequence ID" value="EFH48526.1"/>
    <property type="molecule type" value="Genomic_DNA"/>
</dbReference>
<accession>D7M634</accession>
<feature type="region of interest" description="Disordered" evidence="1">
    <location>
        <begin position="1"/>
        <end position="22"/>
    </location>
</feature>